<keyword evidence="2" id="KW-0812">Transmembrane</keyword>
<dbReference type="STRING" id="1231341.Abor_014_115"/>
<protein>
    <submittedName>
        <fullName evidence="3">Capsule polysaccharide export inner-membrane protein CtrB</fullName>
    </submittedName>
</protein>
<gene>
    <name evidence="3" type="ORF">Abor_014_115</name>
</gene>
<sequence length="392" mass="43773">MNNNVEESASVTSIPSPGSAFFSRFFLACLNFIKKKPALSVVVIIPNILFAIYLTCIASPQYVSEAHFMVKSERSQGTPLSMLLQAGGETITSENTYAVQDYMMSRDAMDVLLKHHDLEKIFNSPAADFMSRYPNWYSLNNKESFYRYYKKHVKAEIDADTSLSVLRVRTFSAAESQHIAKALLSASENLVNDINARQRQNLIGAAQKEVDESLKQLKKLQIQMAAFRDTTAMIDPEKQSVPLLGNKYALQAMLTASQMQLDQILKTAPDSPSVAVYRHQISIIMQEIKNASATLTGNNESLVPKLTEFDSLTVQRQLLEKVLISEVGSLESAKAQANRQMVFLEEVTQPDAPDYPEYPPAIVFMAVFFATTYGLYIMGRLLVAGAREHKIS</sequence>
<dbReference type="PANTHER" id="PTHR32309">
    <property type="entry name" value="TYROSINE-PROTEIN KINASE"/>
    <property type="match status" value="1"/>
</dbReference>
<evidence type="ECO:0000256" key="2">
    <source>
        <dbReference type="SAM" id="Phobius"/>
    </source>
</evidence>
<proteinExistence type="predicted"/>
<evidence type="ECO:0000313" key="3">
    <source>
        <dbReference type="EMBL" id="GAN65950.1"/>
    </source>
</evidence>
<keyword evidence="2" id="KW-1133">Transmembrane helix</keyword>
<feature type="transmembrane region" description="Helical" evidence="2">
    <location>
        <begin position="361"/>
        <end position="383"/>
    </location>
</feature>
<dbReference type="Proteomes" id="UP000032670">
    <property type="component" value="Unassembled WGS sequence"/>
</dbReference>
<evidence type="ECO:0000256" key="1">
    <source>
        <dbReference type="SAM" id="Coils"/>
    </source>
</evidence>
<reference evidence="3 4" key="1">
    <citation type="submission" date="2012-11" db="EMBL/GenBank/DDBJ databases">
        <title>Whole genome sequence of Acetobacter orientalis 21F-2.</title>
        <authorList>
            <person name="Azuma Y."/>
            <person name="Higashiura N."/>
            <person name="Hirakawa H."/>
            <person name="Matsushita K."/>
        </authorList>
    </citation>
    <scope>NUCLEOTIDE SEQUENCE [LARGE SCALE GENOMIC DNA]</scope>
    <source>
        <strain evidence="3 4">21F-2</strain>
    </source>
</reference>
<organism evidence="3 4">
    <name type="scientific">Acetobacter orientalis</name>
    <dbReference type="NCBI Taxonomy" id="146474"/>
    <lineage>
        <taxon>Bacteria</taxon>
        <taxon>Pseudomonadati</taxon>
        <taxon>Pseudomonadota</taxon>
        <taxon>Alphaproteobacteria</taxon>
        <taxon>Acetobacterales</taxon>
        <taxon>Acetobacteraceae</taxon>
        <taxon>Acetobacter</taxon>
    </lineage>
</organism>
<evidence type="ECO:0000313" key="4">
    <source>
        <dbReference type="Proteomes" id="UP000032670"/>
    </source>
</evidence>
<name>A0A0D6NK03_9PROT</name>
<dbReference type="PANTHER" id="PTHR32309:SF13">
    <property type="entry name" value="FERRIC ENTEROBACTIN TRANSPORT PROTEIN FEPE"/>
    <property type="match status" value="1"/>
</dbReference>
<keyword evidence="4" id="KW-1185">Reference proteome</keyword>
<accession>A0A6N3SWG8</accession>
<dbReference type="EMBL" id="BAMX01000014">
    <property type="protein sequence ID" value="GAN65950.1"/>
    <property type="molecule type" value="Genomic_DNA"/>
</dbReference>
<keyword evidence="1" id="KW-0175">Coiled coil</keyword>
<comment type="caution">
    <text evidence="3">The sequence shown here is derived from an EMBL/GenBank/DDBJ whole genome shotgun (WGS) entry which is preliminary data.</text>
</comment>
<feature type="transmembrane region" description="Helical" evidence="2">
    <location>
        <begin position="40"/>
        <end position="63"/>
    </location>
</feature>
<dbReference type="AlphaFoldDB" id="A0A0D6NK03"/>
<dbReference type="InterPro" id="IPR050445">
    <property type="entry name" value="Bact_polysacc_biosynth/exp"/>
</dbReference>
<dbReference type="RefSeq" id="WP_052946372.1">
    <property type="nucleotide sequence ID" value="NZ_BAMX01000014.1"/>
</dbReference>
<feature type="coiled-coil region" evidence="1">
    <location>
        <begin position="203"/>
        <end position="230"/>
    </location>
</feature>
<dbReference type="GO" id="GO:0005886">
    <property type="term" value="C:plasma membrane"/>
    <property type="evidence" value="ECO:0007669"/>
    <property type="project" value="TreeGrafter"/>
</dbReference>
<dbReference type="GeneID" id="76204106"/>
<dbReference type="GO" id="GO:0004713">
    <property type="term" value="F:protein tyrosine kinase activity"/>
    <property type="evidence" value="ECO:0007669"/>
    <property type="project" value="TreeGrafter"/>
</dbReference>
<accession>A0A0D6NK03</accession>
<keyword evidence="2" id="KW-0472">Membrane</keyword>